<dbReference type="PRINTS" id="PR01415">
    <property type="entry name" value="ANKYRIN"/>
</dbReference>
<feature type="repeat" description="ANK" evidence="1">
    <location>
        <begin position="109"/>
        <end position="141"/>
    </location>
</feature>
<dbReference type="InterPro" id="IPR002110">
    <property type="entry name" value="Ankyrin_rpt"/>
</dbReference>
<feature type="repeat" description="ANK" evidence="1">
    <location>
        <begin position="76"/>
        <end position="108"/>
    </location>
</feature>
<dbReference type="Proteomes" id="UP000515140">
    <property type="component" value="Unplaced"/>
</dbReference>
<keyword evidence="1" id="KW-0040">ANK repeat</keyword>
<evidence type="ECO:0000313" key="3">
    <source>
        <dbReference type="Proteomes" id="UP000515140"/>
    </source>
</evidence>
<reference evidence="4" key="1">
    <citation type="submission" date="2025-08" db="UniProtKB">
        <authorList>
            <consortium name="RefSeq"/>
        </authorList>
    </citation>
    <scope>IDENTIFICATION</scope>
    <source>
        <tissue evidence="4">Spleen</tissue>
    </source>
</reference>
<organism evidence="3 4">
    <name type="scientific">Phascolarctos cinereus</name>
    <name type="common">Koala</name>
    <dbReference type="NCBI Taxonomy" id="38626"/>
    <lineage>
        <taxon>Eukaryota</taxon>
        <taxon>Metazoa</taxon>
        <taxon>Chordata</taxon>
        <taxon>Craniata</taxon>
        <taxon>Vertebrata</taxon>
        <taxon>Euteleostomi</taxon>
        <taxon>Mammalia</taxon>
        <taxon>Metatheria</taxon>
        <taxon>Diprotodontia</taxon>
        <taxon>Phascolarctidae</taxon>
        <taxon>Phascolarctos</taxon>
    </lineage>
</organism>
<dbReference type="AlphaFoldDB" id="A0A6P5JXD4"/>
<evidence type="ECO:0000313" key="4">
    <source>
        <dbReference type="RefSeq" id="XP_020836359.1"/>
    </source>
</evidence>
<feature type="region of interest" description="Disordered" evidence="2">
    <location>
        <begin position="15"/>
        <end position="35"/>
    </location>
</feature>
<dbReference type="InterPro" id="IPR050657">
    <property type="entry name" value="Ankyrin_repeat_domain"/>
</dbReference>
<dbReference type="RefSeq" id="XP_020836359.1">
    <property type="nucleotide sequence ID" value="XM_020980700.1"/>
</dbReference>
<dbReference type="SMART" id="SM00248">
    <property type="entry name" value="ANK"/>
    <property type="match status" value="4"/>
</dbReference>
<dbReference type="Pfam" id="PF12796">
    <property type="entry name" value="Ank_2"/>
    <property type="match status" value="1"/>
</dbReference>
<dbReference type="PROSITE" id="PS50088">
    <property type="entry name" value="ANK_REPEAT"/>
    <property type="match status" value="4"/>
</dbReference>
<name>A0A6P5JXD4_PHACI</name>
<evidence type="ECO:0000256" key="1">
    <source>
        <dbReference type="PROSITE-ProRule" id="PRU00023"/>
    </source>
</evidence>
<dbReference type="Pfam" id="PF13857">
    <property type="entry name" value="Ank_5"/>
    <property type="match status" value="1"/>
</dbReference>
<keyword evidence="3" id="KW-1185">Reference proteome</keyword>
<dbReference type="GeneID" id="110204495"/>
<dbReference type="PANTHER" id="PTHR24147">
    <property type="entry name" value="ANKYRIN REPEAT DOMAIN 36-RELATED"/>
    <property type="match status" value="1"/>
</dbReference>
<feature type="repeat" description="ANK" evidence="1">
    <location>
        <begin position="142"/>
        <end position="174"/>
    </location>
</feature>
<feature type="repeat" description="ANK" evidence="1">
    <location>
        <begin position="175"/>
        <end position="207"/>
    </location>
</feature>
<evidence type="ECO:0000256" key="2">
    <source>
        <dbReference type="SAM" id="MobiDB-lite"/>
    </source>
</evidence>
<dbReference type="SUPFAM" id="SSF48403">
    <property type="entry name" value="Ankyrin repeat"/>
    <property type="match status" value="1"/>
</dbReference>
<dbReference type="PROSITE" id="PS50297">
    <property type="entry name" value="ANK_REP_REGION"/>
    <property type="match status" value="3"/>
</dbReference>
<dbReference type="InParanoid" id="A0A6P5JXD4"/>
<dbReference type="InterPro" id="IPR036770">
    <property type="entry name" value="Ankyrin_rpt-contain_sf"/>
</dbReference>
<dbReference type="PANTHER" id="PTHR24147:SF53">
    <property type="entry name" value="ANKYRIN REPEAT DOMAIN 26"/>
    <property type="match status" value="1"/>
</dbReference>
<protein>
    <submittedName>
        <fullName evidence="4">Ankyrin repeat domain-containing protein 7-like</fullName>
    </submittedName>
</protein>
<proteinExistence type="predicted"/>
<dbReference type="KEGG" id="pcw:110204495"/>
<sequence>MKKIFSFRRKRTVNPLPTSTLRRRDSGVQESDPNSGYLIRAKDLEKIHKAASTGDVAKVQHQLLLRKSGVNDRDKMNRTPLHLACANGYPDVVALLVERHCDLNLLDNDNLTPLMKAVRCQHEECATTLLEHGADLNLVDTDNNTALHYAAFGQNTAIAAKLLKHNMDIEGKNKEGYTPLVVAIRENNLAMVDFFLKNGANVNATDNTKRYSNYCLK</sequence>
<dbReference type="Gene3D" id="1.25.40.20">
    <property type="entry name" value="Ankyrin repeat-containing domain"/>
    <property type="match status" value="2"/>
</dbReference>
<accession>A0A6P5JXD4</accession>
<gene>
    <name evidence="4" type="primary">LOC110204495</name>
</gene>